<gene>
    <name evidence="2" type="ORF">ESW18_11415</name>
    <name evidence="1" type="ORF">LV84_01355</name>
</gene>
<reference evidence="1 3" key="1">
    <citation type="submission" date="2018-06" db="EMBL/GenBank/DDBJ databases">
        <title>Genomic Encyclopedia of Archaeal and Bacterial Type Strains, Phase II (KMG-II): from individual species to whole genera.</title>
        <authorList>
            <person name="Goeker M."/>
        </authorList>
    </citation>
    <scope>NUCLEOTIDE SEQUENCE [LARGE SCALE GENOMIC DNA]</scope>
    <source>
        <strain evidence="1 3">DSM 22686</strain>
    </source>
</reference>
<dbReference type="Proteomes" id="UP000249115">
    <property type="component" value="Unassembled WGS sequence"/>
</dbReference>
<dbReference type="EMBL" id="VORV01000007">
    <property type="protein sequence ID" value="TXD77409.1"/>
    <property type="molecule type" value="Genomic_DNA"/>
</dbReference>
<dbReference type="OrthoDB" id="9920008at2"/>
<reference evidence="2 4" key="2">
    <citation type="submission" date="2019-08" db="EMBL/GenBank/DDBJ databases">
        <title>Genome of Algoriphagus ratkowskyi IC026.</title>
        <authorList>
            <person name="Bowman J.P."/>
        </authorList>
    </citation>
    <scope>NUCLEOTIDE SEQUENCE [LARGE SCALE GENOMIC DNA]</scope>
    <source>
        <strain evidence="2 4">IC026</strain>
    </source>
</reference>
<sequence>MVVLLQMHNGYYQGGGLFKAGWFTGTNPAGQRDYKFRIGIGSSSVNPNISLFHMYVPRSFVPNSFANLSINLKRSLFNLGLIP</sequence>
<protein>
    <submittedName>
        <fullName evidence="1">Uncharacterized protein</fullName>
    </submittedName>
</protein>
<comment type="caution">
    <text evidence="1">The sequence shown here is derived from an EMBL/GenBank/DDBJ whole genome shotgun (WGS) entry which is preliminary data.</text>
</comment>
<proteinExistence type="predicted"/>
<dbReference type="RefSeq" id="WP_086501222.1">
    <property type="nucleotide sequence ID" value="NZ_MSSV01000007.1"/>
</dbReference>
<evidence type="ECO:0000313" key="4">
    <source>
        <dbReference type="Proteomes" id="UP000321927"/>
    </source>
</evidence>
<name>A0A2W7RFX4_9BACT</name>
<keyword evidence="4" id="KW-1185">Reference proteome</keyword>
<dbReference type="EMBL" id="QKZU01000004">
    <property type="protein sequence ID" value="PZX59324.1"/>
    <property type="molecule type" value="Genomic_DNA"/>
</dbReference>
<dbReference type="AlphaFoldDB" id="A0A2W7RFX4"/>
<evidence type="ECO:0000313" key="1">
    <source>
        <dbReference type="EMBL" id="PZX59324.1"/>
    </source>
</evidence>
<accession>A0A2W7RFX4</accession>
<dbReference type="Proteomes" id="UP000321927">
    <property type="component" value="Unassembled WGS sequence"/>
</dbReference>
<evidence type="ECO:0000313" key="3">
    <source>
        <dbReference type="Proteomes" id="UP000249115"/>
    </source>
</evidence>
<organism evidence="1 3">
    <name type="scientific">Algoriphagus ratkowskyi</name>
    <dbReference type="NCBI Taxonomy" id="57028"/>
    <lineage>
        <taxon>Bacteria</taxon>
        <taxon>Pseudomonadati</taxon>
        <taxon>Bacteroidota</taxon>
        <taxon>Cytophagia</taxon>
        <taxon>Cytophagales</taxon>
        <taxon>Cyclobacteriaceae</taxon>
        <taxon>Algoriphagus</taxon>
    </lineage>
</organism>
<evidence type="ECO:0000313" key="2">
    <source>
        <dbReference type="EMBL" id="TXD77409.1"/>
    </source>
</evidence>